<sequence>MSDYSECVIESEADEPEDNENNENPYSPDGDIKINIIPSSFRKTTLNLKKAADLNAAKIHGDAHKVFKFPALVQTDEVKKCECCMFPLTGEPFNYFESLDALAELGSSFPLFFILAKSILFYMTVVFFVACIACLIANIIQQKSHLWNDPAGLTYLTFGNYGDPWENEDDSNKVPYWQPILHLISAFLLIALAPFISKILLNKSVEFDLNLTTPSDFTLWIKGLPKEYTAEELEEFFITKSKQSSVRIVNINSAYDIKEFVKVSKSLLEWETTLEFIKTFKKENPGSYPKKGFLCFKKKFPSESECEKNIEELRQKEETFSNSLNEKLTSVAFVTFVSQIDARVLAKQFRMSNLKKFLVSLKMKVIKSKNSLFKGHFITTEMAPEPSDVYWENLSAGYLAKQTRRIVTYIIALLTIGITFIILFFVKDYQKSNSNSHSSAKYIGSAFSSLLVIAINILLSISIRIYTKQEMHHTWSTYNLSVAQKLVIALFLNTAIIPLVICYNYKTDWFNTGGLASNIFWIQASNTIVTPLLYLIYPSYQFKKFKRWIKSRNGLKGISQYEANLLFEGPEVDLADRFANILKSCLVSVFYAPLVPIGVLITIVGIFLEVSVFKLMLIKVHSRPRKQSKTLAIEISKWLRRLPSVYAAGILIFYYPYISEIRQALIALLVIICAYNMLYIESFIDSKFEDNSIDVLMQLNKSDENDNYFKFISEFFTDYERENPVTQVEGWEKWFKHVDEQDGHEGRDYSMLKRGNFKLDAINQYAAKLLAENRIGIREGTRKRSSIMQFAMNSPRTTNRLSPRQRGTVKDMMYNEFTGNIERIEVVAKPKNEAEKSGSTPQFLGFAGYSKYKAGNQA</sequence>
<feature type="transmembrane region" description="Helical" evidence="2">
    <location>
        <begin position="446"/>
        <end position="466"/>
    </location>
</feature>
<dbReference type="GO" id="GO:0005227">
    <property type="term" value="F:calcium-activated cation channel activity"/>
    <property type="evidence" value="ECO:0007669"/>
    <property type="project" value="InterPro"/>
</dbReference>
<dbReference type="OrthoDB" id="332945at2759"/>
<feature type="transmembrane region" description="Helical" evidence="2">
    <location>
        <begin position="486"/>
        <end position="506"/>
    </location>
</feature>
<feature type="transmembrane region" description="Helical" evidence="2">
    <location>
        <begin position="180"/>
        <end position="201"/>
    </location>
</feature>
<dbReference type="GO" id="GO:0005886">
    <property type="term" value="C:plasma membrane"/>
    <property type="evidence" value="ECO:0007669"/>
    <property type="project" value="TreeGrafter"/>
</dbReference>
<feature type="transmembrane region" description="Helical" evidence="2">
    <location>
        <begin position="518"/>
        <end position="537"/>
    </location>
</feature>
<evidence type="ECO:0000313" key="5">
    <source>
        <dbReference type="Proteomes" id="UP000187209"/>
    </source>
</evidence>
<feature type="transmembrane region" description="Helical" evidence="2">
    <location>
        <begin position="597"/>
        <end position="617"/>
    </location>
</feature>
<evidence type="ECO:0000313" key="4">
    <source>
        <dbReference type="EMBL" id="OMJ87867.1"/>
    </source>
</evidence>
<feature type="transmembrane region" description="Helical" evidence="2">
    <location>
        <begin position="638"/>
        <end position="655"/>
    </location>
</feature>
<dbReference type="AlphaFoldDB" id="A0A1R2CFR3"/>
<evidence type="ECO:0000256" key="1">
    <source>
        <dbReference type="SAM" id="MobiDB-lite"/>
    </source>
</evidence>
<feature type="domain" description="CSC1/OSCA1-like cytosolic" evidence="3">
    <location>
        <begin position="216"/>
        <end position="393"/>
    </location>
</feature>
<keyword evidence="2" id="KW-1133">Transmembrane helix</keyword>
<evidence type="ECO:0000256" key="2">
    <source>
        <dbReference type="SAM" id="Phobius"/>
    </source>
</evidence>
<dbReference type="InterPro" id="IPR027815">
    <property type="entry name" value="CSC1/OSCA1-like_cyt"/>
</dbReference>
<keyword evidence="2" id="KW-0812">Transmembrane</keyword>
<dbReference type="Pfam" id="PF14703">
    <property type="entry name" value="PHM7_cyt"/>
    <property type="match status" value="1"/>
</dbReference>
<gene>
    <name evidence="4" type="ORF">SteCoe_10353</name>
</gene>
<accession>A0A1R2CFR3</accession>
<reference evidence="4 5" key="1">
    <citation type="submission" date="2016-11" db="EMBL/GenBank/DDBJ databases">
        <title>The macronuclear genome of Stentor coeruleus: a giant cell with tiny introns.</title>
        <authorList>
            <person name="Slabodnick M."/>
            <person name="Ruby J.G."/>
            <person name="Reiff S.B."/>
            <person name="Swart E.C."/>
            <person name="Gosai S."/>
            <person name="Prabakaran S."/>
            <person name="Witkowska E."/>
            <person name="Larue G.E."/>
            <person name="Fisher S."/>
            <person name="Freeman R.M."/>
            <person name="Gunawardena J."/>
            <person name="Chu W."/>
            <person name="Stover N.A."/>
            <person name="Gregory B.D."/>
            <person name="Nowacki M."/>
            <person name="Derisi J."/>
            <person name="Roy S.W."/>
            <person name="Marshall W.F."/>
            <person name="Sood P."/>
        </authorList>
    </citation>
    <scope>NUCLEOTIDE SEQUENCE [LARGE SCALE GENOMIC DNA]</scope>
    <source>
        <strain evidence="4">WM001</strain>
    </source>
</reference>
<dbReference type="InterPro" id="IPR045122">
    <property type="entry name" value="Csc1-like"/>
</dbReference>
<feature type="transmembrane region" description="Helical" evidence="2">
    <location>
        <begin position="406"/>
        <end position="426"/>
    </location>
</feature>
<protein>
    <recommendedName>
        <fullName evidence="3">CSC1/OSCA1-like cytosolic domain-containing protein</fullName>
    </recommendedName>
</protein>
<keyword evidence="2" id="KW-0472">Membrane</keyword>
<proteinExistence type="predicted"/>
<feature type="compositionally biased region" description="Acidic residues" evidence="1">
    <location>
        <begin position="9"/>
        <end position="21"/>
    </location>
</feature>
<dbReference type="EMBL" id="MPUH01000166">
    <property type="protein sequence ID" value="OMJ87867.1"/>
    <property type="molecule type" value="Genomic_DNA"/>
</dbReference>
<feature type="region of interest" description="Disordered" evidence="1">
    <location>
        <begin position="1"/>
        <end position="30"/>
    </location>
</feature>
<dbReference type="SUPFAM" id="SSF54928">
    <property type="entry name" value="RNA-binding domain, RBD"/>
    <property type="match status" value="1"/>
</dbReference>
<feature type="transmembrane region" description="Helical" evidence="2">
    <location>
        <begin position="119"/>
        <end position="140"/>
    </location>
</feature>
<dbReference type="InterPro" id="IPR035979">
    <property type="entry name" value="RBD_domain_sf"/>
</dbReference>
<dbReference type="PANTHER" id="PTHR13018:SF83">
    <property type="entry name" value="RRM DOMAIN-CONTAINING PROTEIN"/>
    <property type="match status" value="1"/>
</dbReference>
<dbReference type="PANTHER" id="PTHR13018">
    <property type="entry name" value="PROBABLE MEMBRANE PROTEIN DUF221-RELATED"/>
    <property type="match status" value="1"/>
</dbReference>
<comment type="caution">
    <text evidence="4">The sequence shown here is derived from an EMBL/GenBank/DDBJ whole genome shotgun (WGS) entry which is preliminary data.</text>
</comment>
<dbReference type="GO" id="GO:0003676">
    <property type="term" value="F:nucleic acid binding"/>
    <property type="evidence" value="ECO:0007669"/>
    <property type="project" value="InterPro"/>
</dbReference>
<evidence type="ECO:0000259" key="3">
    <source>
        <dbReference type="Pfam" id="PF14703"/>
    </source>
</evidence>
<name>A0A1R2CFR3_9CILI</name>
<keyword evidence="5" id="KW-1185">Reference proteome</keyword>
<feature type="transmembrane region" description="Helical" evidence="2">
    <location>
        <begin position="661"/>
        <end position="680"/>
    </location>
</feature>
<dbReference type="Proteomes" id="UP000187209">
    <property type="component" value="Unassembled WGS sequence"/>
</dbReference>
<organism evidence="4 5">
    <name type="scientific">Stentor coeruleus</name>
    <dbReference type="NCBI Taxonomy" id="5963"/>
    <lineage>
        <taxon>Eukaryota</taxon>
        <taxon>Sar</taxon>
        <taxon>Alveolata</taxon>
        <taxon>Ciliophora</taxon>
        <taxon>Postciliodesmatophora</taxon>
        <taxon>Heterotrichea</taxon>
        <taxon>Heterotrichida</taxon>
        <taxon>Stentoridae</taxon>
        <taxon>Stentor</taxon>
    </lineage>
</organism>